<evidence type="ECO:0000313" key="2">
    <source>
        <dbReference type="EMBL" id="KAJ3571233.1"/>
    </source>
</evidence>
<dbReference type="EMBL" id="JANPWZ010000861">
    <property type="protein sequence ID" value="KAJ3571233.1"/>
    <property type="molecule type" value="Genomic_DNA"/>
</dbReference>
<feature type="compositionally biased region" description="Basic and acidic residues" evidence="1">
    <location>
        <begin position="828"/>
        <end position="838"/>
    </location>
</feature>
<sequence length="1566" mass="175061">MTSPAKGRNTANGDCHFAASEASQRTSEDEWKPFDLIRKRSGPHNLTRSGYDEEKCRNVLVRFCAHIPRNFQYKDGIQQIFLILREHLGDENLDLAGGVLYELIEVDCEHTDDPGAAFQRWRHDHMYRYADLELPHIPHMTTITSSIVPTEKLSRWRSKHADRYRFVLSDSSPMGQRAYMDLSCIRNKKVWLIDHTLFVSTRLEGTRPVRSPNPKEFHEMQWDPVYGATGRLIDEREFPIASPDQSSDNSPPGTASTSEHLTNRSQRLRHSLSSLSIINKFVGKHKQKKALNIEGRRRSWMPNTFVFDSSSLPRDKRTQRGVVSVPWPEDCQIPNAIFARKFSIVDDGAALPSNLPISQMPTAEFKATETIVEAANTGLLNHTSPWLFRGPFTPQLGFDGGLDYQWNSQDAVMLYRPPATPRLDSSYSLRGSGLLGYDTRAKRHHGLAKRKGMLFDSEDTAQMKASTSKDEIAGHVGSSGSVDKTLHEYLSQYESNKLAGSGDEAADIPKKPYQNRPDTPLFDNIEFTVQTEHYNLYSPVANRQTTVVERPVHAIHDEEVTIACFILPLVLPSFFATFGQVRDGSASETEASGRDLESPYAIRPETGDSLEEPTVEENECRVANRRFSDVFPLQKPLNIFVSAPPTRKVNGYLDDAFTNSVPHLPKKQNESVPSYLYSNSHPNTHSLDSEIAQSPTDQISSKSPLVITEAHMPSQRPKLHPYYPLVSHAPCLPAVAPSCLPREDSAASLLSLEARDSSIRIVKPNLTLSPPHKPRDFVINEGSEPSQSTNSEKGSEHQAIMYGNGNKRYGQALHNPQESSRKPQIVDARVHSHSRSDSQRSQLLEAPEAYGYTQSSSTSKSDHSVRDSSIRSSSTDRGRTMQRRYEFIDSDDKTYPVPSPVQATDKRGNGDSNSKSFKNAGHESNITTMTDLMQQCIEQPPPPPAPRNHRQKQLNGNNDISAAQLSLPQLKEKQRPPALNLRNPVHIGMVSRNTNRYQIEHTAIKSSKAEHFDSYSLNDNTSVYDYREDSPTIAPLNIPKRNYMNAVNSLQAYTEWRENLRPVHTASQGSIHIIVPSQEEDASMPSNEMCENLPQIVGPPTAQNKNNLNNMRSRSALGIREDNNQARFHQPSGDSGYTASEYSTDMTPGIRSGIMRSATLNERSHQNRQCNDGSEVKANQDGALMDGVQQLKETVPPSPFTPLTPFIMRVSGAPAGVEQGAKTLFGEHGWLEDTAASEVKKPKMEKTGRFMENLMRRARELADSTSFKPTRHSRASSVSHVNVSLDAREQSLLYCELEYNLNTALDAYFRTQLNTGRLEASKLSRIADTWAQKGRPKVSGFRYDLETQVDLIAAHINDFRFYGPVQAEGLAAVAGLLQAMKTNARYMRIRTFCQPDSVIAKHVLDSQSLLRLLGSPENLQRPLEEVAQFFKVAVDRRKAIMAQAPPGRDFSDGSTGRIISNGSGQRVRFQDNAERNGSRIDIPNRSKSRAGVRDNGSVFMLVRNTDDTDIRLYDFASGSGHVAALTTDTPFARSDYLSNFGPIRLQKLSIDQHSVFDAADVLFATP</sequence>
<feature type="compositionally biased region" description="Basic and acidic residues" evidence="1">
    <location>
        <begin position="860"/>
        <end position="894"/>
    </location>
</feature>
<proteinExistence type="predicted"/>
<evidence type="ECO:0000256" key="1">
    <source>
        <dbReference type="SAM" id="MobiDB-lite"/>
    </source>
</evidence>
<feature type="compositionally biased region" description="Polar residues" evidence="1">
    <location>
        <begin position="910"/>
        <end position="922"/>
    </location>
</feature>
<reference evidence="2" key="1">
    <citation type="submission" date="2022-07" db="EMBL/GenBank/DDBJ databases">
        <title>Genome Sequence of Xylaria arbuscula.</title>
        <authorList>
            <person name="Buettner E."/>
        </authorList>
    </citation>
    <scope>NUCLEOTIDE SEQUENCE</scope>
    <source>
        <strain evidence="2">VT107</strain>
    </source>
</reference>
<keyword evidence="3" id="KW-1185">Reference proteome</keyword>
<feature type="region of interest" description="Disordered" evidence="1">
    <location>
        <begin position="240"/>
        <end position="265"/>
    </location>
</feature>
<feature type="region of interest" description="Disordered" evidence="1">
    <location>
        <begin position="585"/>
        <end position="616"/>
    </location>
</feature>
<accession>A0A9W8NEH4</accession>
<dbReference type="VEuPathDB" id="FungiDB:F4678DRAFT_466951"/>
<feature type="compositionally biased region" description="Polar residues" evidence="1">
    <location>
        <begin position="783"/>
        <end position="792"/>
    </location>
</feature>
<dbReference type="Proteomes" id="UP001148614">
    <property type="component" value="Unassembled WGS sequence"/>
</dbReference>
<feature type="region of interest" description="Disordered" evidence="1">
    <location>
        <begin position="1"/>
        <end position="26"/>
    </location>
</feature>
<feature type="region of interest" description="Disordered" evidence="1">
    <location>
        <begin position="765"/>
        <end position="922"/>
    </location>
</feature>
<feature type="compositionally biased region" description="Polar residues" evidence="1">
    <location>
        <begin position="243"/>
        <end position="260"/>
    </location>
</feature>
<organism evidence="2 3">
    <name type="scientific">Xylaria arbuscula</name>
    <dbReference type="NCBI Taxonomy" id="114810"/>
    <lineage>
        <taxon>Eukaryota</taxon>
        <taxon>Fungi</taxon>
        <taxon>Dikarya</taxon>
        <taxon>Ascomycota</taxon>
        <taxon>Pezizomycotina</taxon>
        <taxon>Sordariomycetes</taxon>
        <taxon>Xylariomycetidae</taxon>
        <taxon>Xylariales</taxon>
        <taxon>Xylariaceae</taxon>
        <taxon>Xylaria</taxon>
    </lineage>
</organism>
<dbReference type="VEuPathDB" id="FungiDB:F4678DRAFT_484543"/>
<gene>
    <name evidence="2" type="ORF">NPX13_g5454</name>
</gene>
<name>A0A9W8NEH4_9PEZI</name>
<comment type="caution">
    <text evidence="2">The sequence shown here is derived from an EMBL/GenBank/DDBJ whole genome shotgun (WGS) entry which is preliminary data.</text>
</comment>
<protein>
    <submittedName>
        <fullName evidence="2">Uncharacterized protein</fullName>
    </submittedName>
</protein>
<evidence type="ECO:0000313" key="3">
    <source>
        <dbReference type="Proteomes" id="UP001148614"/>
    </source>
</evidence>